<reference evidence="2 7" key="3">
    <citation type="journal article" date="2016" name="PeerJ">
        <title>Genome sequencing and analysis of the first complete genome of Lactobacillus kunkeei strain MP2, an Apis mellifera gut isolate.</title>
        <authorList>
            <person name="Asenjo F."/>
            <person name="Olmos A."/>
            <person name="Henriquez-Piskulich P."/>
            <person name="Polanco V."/>
            <person name="Aldea P."/>
            <person name="Ugalde J.A."/>
            <person name="Trombert A.N."/>
        </authorList>
    </citation>
    <scope>NUCLEOTIDE SEQUENCE [LARGE SCALE GENOMIC DNA]</scope>
    <source>
        <strain evidence="2 7">MP2</strain>
    </source>
</reference>
<dbReference type="GO" id="GO:0016747">
    <property type="term" value="F:acyltransferase activity, transferring groups other than amino-acyl groups"/>
    <property type="evidence" value="ECO:0007669"/>
    <property type="project" value="InterPro"/>
</dbReference>
<dbReference type="AlphaFoldDB" id="A0A087EPH1"/>
<dbReference type="SUPFAM" id="SSF55729">
    <property type="entry name" value="Acyl-CoA N-acyltransferases (Nat)"/>
    <property type="match status" value="1"/>
</dbReference>
<dbReference type="Proteomes" id="UP000037778">
    <property type="component" value="Unassembled WGS sequence"/>
</dbReference>
<dbReference type="RefSeq" id="WP_034531473.1">
    <property type="nucleotide sequence ID" value="NZ_BAABVW010000030.1"/>
</dbReference>
<evidence type="ECO:0000313" key="5">
    <source>
        <dbReference type="Proteomes" id="UP000037778"/>
    </source>
</evidence>
<evidence type="ECO:0000313" key="6">
    <source>
        <dbReference type="Proteomes" id="UP000050269"/>
    </source>
</evidence>
<dbReference type="KEGG" id="lku:APS55_04710"/>
<dbReference type="InterPro" id="IPR016181">
    <property type="entry name" value="Acyl_CoA_acyltransferase"/>
</dbReference>
<dbReference type="PATRIC" id="fig|148814.10.peg.1059"/>
<gene>
    <name evidence="2" type="ORF">APS55_04710</name>
    <name evidence="3" type="ORF">RZ71_01030</name>
    <name evidence="4" type="ORF">RZ78_06550</name>
</gene>
<dbReference type="CDD" id="cd04301">
    <property type="entry name" value="NAT_SF"/>
    <property type="match status" value="1"/>
</dbReference>
<dbReference type="OrthoDB" id="9796381at2"/>
<dbReference type="GeneID" id="66349221"/>
<evidence type="ECO:0000313" key="3">
    <source>
        <dbReference type="EMBL" id="KOY75685.1"/>
    </source>
</evidence>
<name>A0A087EPH1_9LACO</name>
<dbReference type="Proteomes" id="UP000050269">
    <property type="component" value="Unassembled WGS sequence"/>
</dbReference>
<evidence type="ECO:0000259" key="1">
    <source>
        <dbReference type="PROSITE" id="PS51186"/>
    </source>
</evidence>
<dbReference type="Proteomes" id="UP000067203">
    <property type="component" value="Chromosome"/>
</dbReference>
<sequence>MLMRRAQIEDFNAIEQIIFEGKELLAKQGVNQWQTGYPNAESLMNDIVNGWTVVLEEDGEILGTAAVIDGLDTSYENLDGQWLTDGPYLSIHRVAVSNRHHGRGLAQKLFEGIFNAVEKMDNVQSVRIDTNPLNLGMQHVIKKAGFVETGRVVPISATDPSNVVMNYAYERVIKQPMLIA</sequence>
<evidence type="ECO:0000313" key="7">
    <source>
        <dbReference type="Proteomes" id="UP000067203"/>
    </source>
</evidence>
<reference evidence="5 6" key="1">
    <citation type="journal article" date="2015" name="Genome Biol. Evol.">
        <title>Functionally Structured Genomes in Lactobacillus kunkeei Colonizing the Honey Crop and Food Products of Honeybees and Stingless Bees.</title>
        <authorList>
            <person name="Tamarit D."/>
            <person name="Ellegaard K.M."/>
            <person name="Wikander J."/>
            <person name="Olofsson T."/>
            <person name="Vasquez A."/>
            <person name="Andersson S.G."/>
        </authorList>
    </citation>
    <scope>NUCLEOTIDE SEQUENCE [LARGE SCALE GENOMIC DNA]</scope>
    <source>
        <strain evidence="3 5">LAko</strain>
        <strain evidence="4 6">LMbo</strain>
    </source>
</reference>
<evidence type="ECO:0000313" key="4">
    <source>
        <dbReference type="EMBL" id="KPN81623.1"/>
    </source>
</evidence>
<keyword evidence="5" id="KW-1185">Reference proteome</keyword>
<dbReference type="EMBL" id="JXDF01000018">
    <property type="protein sequence ID" value="KPN81623.1"/>
    <property type="molecule type" value="Genomic_DNA"/>
</dbReference>
<proteinExistence type="predicted"/>
<dbReference type="STRING" id="148814.APS55_04710"/>
<dbReference type="EMBL" id="CP012920">
    <property type="protein sequence ID" value="ALJ31573.1"/>
    <property type="molecule type" value="Genomic_DNA"/>
</dbReference>
<dbReference type="PROSITE" id="PS51186">
    <property type="entry name" value="GNAT"/>
    <property type="match status" value="1"/>
</dbReference>
<feature type="domain" description="N-acetyltransferase" evidence="1">
    <location>
        <begin position="1"/>
        <end position="170"/>
    </location>
</feature>
<evidence type="ECO:0000313" key="2">
    <source>
        <dbReference type="EMBL" id="ALJ31573.1"/>
    </source>
</evidence>
<accession>A0A087EPH1</accession>
<organism evidence="3 5">
    <name type="scientific">Apilactobacillus kunkeei</name>
    <dbReference type="NCBI Taxonomy" id="148814"/>
    <lineage>
        <taxon>Bacteria</taxon>
        <taxon>Bacillati</taxon>
        <taxon>Bacillota</taxon>
        <taxon>Bacilli</taxon>
        <taxon>Lactobacillales</taxon>
        <taxon>Lactobacillaceae</taxon>
        <taxon>Apilactobacillus</taxon>
    </lineage>
</organism>
<keyword evidence="3" id="KW-0808">Transferase</keyword>
<protein>
    <submittedName>
        <fullName evidence="3">Acetyltransferase, GNAT family</fullName>
    </submittedName>
</protein>
<dbReference type="InterPro" id="IPR000182">
    <property type="entry name" value="GNAT_dom"/>
</dbReference>
<dbReference type="Gene3D" id="3.40.630.30">
    <property type="match status" value="1"/>
</dbReference>
<dbReference type="Pfam" id="PF00583">
    <property type="entry name" value="Acetyltransf_1"/>
    <property type="match status" value="1"/>
</dbReference>
<reference evidence="7" key="2">
    <citation type="submission" date="2015-10" db="EMBL/GenBank/DDBJ databases">
        <title>Bioinformatic analysis of the first complete genome sequence of Lactobacillus kunkeei strain MP2, an Apis mellifera gut isolate.</title>
        <authorList>
            <person name="Asenjo F."/>
            <person name="Olmos A."/>
            <person name="Henriquez-Piskulich P."/>
            <person name="Aldea P."/>
            <person name="Ugalde J.A."/>
            <person name="Trombert A.N."/>
        </authorList>
    </citation>
    <scope>NUCLEOTIDE SEQUENCE [LARGE SCALE GENOMIC DNA]</scope>
    <source>
        <strain evidence="7">MP2</strain>
    </source>
</reference>
<dbReference type="eggNOG" id="COG1670">
    <property type="taxonomic scope" value="Bacteria"/>
</dbReference>
<dbReference type="EMBL" id="JXCY01000007">
    <property type="protein sequence ID" value="KOY75685.1"/>
    <property type="molecule type" value="Genomic_DNA"/>
</dbReference>